<evidence type="ECO:0000256" key="2">
    <source>
        <dbReference type="SAM" id="Phobius"/>
    </source>
</evidence>
<keyword evidence="4" id="KW-1185">Reference proteome</keyword>
<comment type="caution">
    <text evidence="3">The sequence shown here is derived from an EMBL/GenBank/DDBJ whole genome shotgun (WGS) entry which is preliminary data.</text>
</comment>
<name>A0A830H6D6_9CHLO</name>
<gene>
    <name evidence="3" type="ORF">PPROV_000135000</name>
</gene>
<organism evidence="3 4">
    <name type="scientific">Pycnococcus provasolii</name>
    <dbReference type="NCBI Taxonomy" id="41880"/>
    <lineage>
        <taxon>Eukaryota</taxon>
        <taxon>Viridiplantae</taxon>
        <taxon>Chlorophyta</taxon>
        <taxon>Pseudoscourfieldiophyceae</taxon>
        <taxon>Pseudoscourfieldiales</taxon>
        <taxon>Pycnococcaceae</taxon>
        <taxon>Pycnococcus</taxon>
    </lineage>
</organism>
<protein>
    <submittedName>
        <fullName evidence="3">Uncharacterized protein</fullName>
    </submittedName>
</protein>
<feature type="transmembrane region" description="Helical" evidence="2">
    <location>
        <begin position="91"/>
        <end position="120"/>
    </location>
</feature>
<proteinExistence type="predicted"/>
<accession>A0A830H6D6</accession>
<dbReference type="Proteomes" id="UP000660262">
    <property type="component" value="Unassembled WGS sequence"/>
</dbReference>
<feature type="compositionally biased region" description="Low complexity" evidence="1">
    <location>
        <begin position="14"/>
        <end position="27"/>
    </location>
</feature>
<dbReference type="EMBL" id="BNJQ01000003">
    <property type="protein sequence ID" value="GHP02594.1"/>
    <property type="molecule type" value="Genomic_DNA"/>
</dbReference>
<feature type="region of interest" description="Disordered" evidence="1">
    <location>
        <begin position="1"/>
        <end position="47"/>
    </location>
</feature>
<reference evidence="3" key="1">
    <citation type="submission" date="2020-10" db="EMBL/GenBank/DDBJ databases">
        <title>Unveiling of a novel bifunctional photoreceptor, Dualchrome1, isolated from a cosmopolitan green alga.</title>
        <authorList>
            <person name="Suzuki S."/>
            <person name="Kawachi M."/>
        </authorList>
    </citation>
    <scope>NUCLEOTIDE SEQUENCE</scope>
    <source>
        <strain evidence="3">NIES 2893</strain>
    </source>
</reference>
<keyword evidence="2" id="KW-0812">Transmembrane</keyword>
<keyword evidence="2" id="KW-0472">Membrane</keyword>
<sequence length="143" mass="15330">MPVPPSRNMLLGNADATSGATPSSTATLDAPTWTHGQGTPITTSKDDPFVPQTWMGVSLPSALHPLTIPQLGLALLWPVLAYAMWPSTTTSIAAVLRMLLSVGLGATAATHVLGCVLMVVQRREQERAFESNLAKQQQRRKEE</sequence>
<feature type="compositionally biased region" description="Polar residues" evidence="1">
    <location>
        <begin position="34"/>
        <end position="43"/>
    </location>
</feature>
<keyword evidence="2" id="KW-1133">Transmembrane helix</keyword>
<evidence type="ECO:0000313" key="4">
    <source>
        <dbReference type="Proteomes" id="UP000660262"/>
    </source>
</evidence>
<dbReference type="AlphaFoldDB" id="A0A830H6D6"/>
<evidence type="ECO:0000256" key="1">
    <source>
        <dbReference type="SAM" id="MobiDB-lite"/>
    </source>
</evidence>
<evidence type="ECO:0000313" key="3">
    <source>
        <dbReference type="EMBL" id="GHP02594.1"/>
    </source>
</evidence>
<feature type="transmembrane region" description="Helical" evidence="2">
    <location>
        <begin position="62"/>
        <end position="85"/>
    </location>
</feature>